<protein>
    <submittedName>
        <fullName evidence="1">Uncharacterized protein</fullName>
    </submittedName>
</protein>
<reference evidence="1" key="2">
    <citation type="journal article" date="2015" name="Data Brief">
        <title>Shoot transcriptome of the giant reed, Arundo donax.</title>
        <authorList>
            <person name="Barrero R.A."/>
            <person name="Guerrero F.D."/>
            <person name="Moolhuijzen P."/>
            <person name="Goolsby J.A."/>
            <person name="Tidwell J."/>
            <person name="Bellgard S.E."/>
            <person name="Bellgard M.I."/>
        </authorList>
    </citation>
    <scope>NUCLEOTIDE SEQUENCE</scope>
    <source>
        <tissue evidence="1">Shoot tissue taken approximately 20 cm above the soil surface</tissue>
    </source>
</reference>
<dbReference type="EMBL" id="GBRH01234664">
    <property type="protein sequence ID" value="JAD63231.1"/>
    <property type="molecule type" value="Transcribed_RNA"/>
</dbReference>
<sequence>MLSCSSLYCFDVINRNMMGIFNNHQCDK</sequence>
<proteinExistence type="predicted"/>
<accession>A0A0A9BIN2</accession>
<organism evidence="1">
    <name type="scientific">Arundo donax</name>
    <name type="common">Giant reed</name>
    <name type="synonym">Donax arundinaceus</name>
    <dbReference type="NCBI Taxonomy" id="35708"/>
    <lineage>
        <taxon>Eukaryota</taxon>
        <taxon>Viridiplantae</taxon>
        <taxon>Streptophyta</taxon>
        <taxon>Embryophyta</taxon>
        <taxon>Tracheophyta</taxon>
        <taxon>Spermatophyta</taxon>
        <taxon>Magnoliopsida</taxon>
        <taxon>Liliopsida</taxon>
        <taxon>Poales</taxon>
        <taxon>Poaceae</taxon>
        <taxon>PACMAD clade</taxon>
        <taxon>Arundinoideae</taxon>
        <taxon>Arundineae</taxon>
        <taxon>Arundo</taxon>
    </lineage>
</organism>
<reference evidence="1" key="1">
    <citation type="submission" date="2014-09" db="EMBL/GenBank/DDBJ databases">
        <authorList>
            <person name="Magalhaes I.L.F."/>
            <person name="Oliveira U."/>
            <person name="Santos F.R."/>
            <person name="Vidigal T.H.D.A."/>
            <person name="Brescovit A.D."/>
            <person name="Santos A.J."/>
        </authorList>
    </citation>
    <scope>NUCLEOTIDE SEQUENCE</scope>
    <source>
        <tissue evidence="1">Shoot tissue taken approximately 20 cm above the soil surface</tissue>
    </source>
</reference>
<name>A0A0A9BIN2_ARUDO</name>
<evidence type="ECO:0000313" key="1">
    <source>
        <dbReference type="EMBL" id="JAD63231.1"/>
    </source>
</evidence>
<dbReference type="AlphaFoldDB" id="A0A0A9BIN2"/>